<dbReference type="EMBL" id="JBBCAQ010000008">
    <property type="protein sequence ID" value="KAK7602486.1"/>
    <property type="molecule type" value="Genomic_DNA"/>
</dbReference>
<dbReference type="AlphaFoldDB" id="A0AAN9TQS2"/>
<dbReference type="PANTHER" id="PTHR10357:SF179">
    <property type="entry name" value="NEUTRAL AND BASIC AMINO ACID TRANSPORT PROTEIN RBAT"/>
    <property type="match status" value="1"/>
</dbReference>
<evidence type="ECO:0000259" key="2">
    <source>
        <dbReference type="Pfam" id="PF00128"/>
    </source>
</evidence>
<feature type="domain" description="Glycosyl hydrolase family 13 catalytic" evidence="2">
    <location>
        <begin position="17"/>
        <end position="242"/>
    </location>
</feature>
<sequence>MKKCCKNLRMYWNFGLTEGGWYMKDLPENYEVIHKLRIFIDEVNRMRGGTERIVIVEAYANLSTTFAYYGSETYPVAHPFNFGFARAGEYYTSMSLHSEITTWLEGIPEHAVPTWNAENHDRSRVGSRFVREYSILINIVIMLLPGAPGIYYGQEICMVDGLVRYDQERDTVNLPGTTRTRDLTRTPMQWDSTLNAGFSSSLKPWLPVNPNYWYLNVESEQDNAYSCLNIFKELCRLRKTKTCKHGKFQGYKLSTWIYAFTRTLEEYNTYVVVLNLGTEYEIINLHGQIPNLRVFLKVLIASENSGYKKG</sequence>
<name>A0AAN9TQS2_9HEMI</name>
<evidence type="ECO:0000313" key="4">
    <source>
        <dbReference type="Proteomes" id="UP001367676"/>
    </source>
</evidence>
<evidence type="ECO:0000313" key="3">
    <source>
        <dbReference type="EMBL" id="KAK7602486.1"/>
    </source>
</evidence>
<dbReference type="Gene3D" id="3.20.20.80">
    <property type="entry name" value="Glycosidases"/>
    <property type="match status" value="1"/>
</dbReference>
<feature type="transmembrane region" description="Helical" evidence="1">
    <location>
        <begin position="133"/>
        <end position="152"/>
    </location>
</feature>
<proteinExistence type="predicted"/>
<comment type="caution">
    <text evidence="3">The sequence shown here is derived from an EMBL/GenBank/DDBJ whole genome shotgun (WGS) entry which is preliminary data.</text>
</comment>
<keyword evidence="1" id="KW-0812">Transmembrane</keyword>
<gene>
    <name evidence="3" type="ORF">V9T40_008075</name>
</gene>
<dbReference type="PANTHER" id="PTHR10357">
    <property type="entry name" value="ALPHA-AMYLASE FAMILY MEMBER"/>
    <property type="match status" value="1"/>
</dbReference>
<dbReference type="InterPro" id="IPR017853">
    <property type="entry name" value="GH"/>
</dbReference>
<organism evidence="3 4">
    <name type="scientific">Parthenolecanium corni</name>
    <dbReference type="NCBI Taxonomy" id="536013"/>
    <lineage>
        <taxon>Eukaryota</taxon>
        <taxon>Metazoa</taxon>
        <taxon>Ecdysozoa</taxon>
        <taxon>Arthropoda</taxon>
        <taxon>Hexapoda</taxon>
        <taxon>Insecta</taxon>
        <taxon>Pterygota</taxon>
        <taxon>Neoptera</taxon>
        <taxon>Paraneoptera</taxon>
        <taxon>Hemiptera</taxon>
        <taxon>Sternorrhyncha</taxon>
        <taxon>Coccoidea</taxon>
        <taxon>Coccidae</taxon>
        <taxon>Parthenolecanium</taxon>
    </lineage>
</organism>
<dbReference type="Pfam" id="PF00128">
    <property type="entry name" value="Alpha-amylase"/>
    <property type="match status" value="1"/>
</dbReference>
<dbReference type="Proteomes" id="UP001367676">
    <property type="component" value="Unassembled WGS sequence"/>
</dbReference>
<evidence type="ECO:0000256" key="1">
    <source>
        <dbReference type="SAM" id="Phobius"/>
    </source>
</evidence>
<dbReference type="InterPro" id="IPR006047">
    <property type="entry name" value="GH13_cat_dom"/>
</dbReference>
<keyword evidence="1" id="KW-0472">Membrane</keyword>
<dbReference type="GO" id="GO:0005975">
    <property type="term" value="P:carbohydrate metabolic process"/>
    <property type="evidence" value="ECO:0007669"/>
    <property type="project" value="InterPro"/>
</dbReference>
<keyword evidence="4" id="KW-1185">Reference proteome</keyword>
<reference evidence="3 4" key="1">
    <citation type="submission" date="2024-03" db="EMBL/GenBank/DDBJ databases">
        <title>Adaptation during the transition from Ophiocordyceps entomopathogen to insect associate is accompanied by gene loss and intensified selection.</title>
        <authorList>
            <person name="Ward C.M."/>
            <person name="Onetto C.A."/>
            <person name="Borneman A.R."/>
        </authorList>
    </citation>
    <scope>NUCLEOTIDE SEQUENCE [LARGE SCALE GENOMIC DNA]</scope>
    <source>
        <strain evidence="3">AWRI1</strain>
        <tissue evidence="3">Single Adult Female</tissue>
    </source>
</reference>
<keyword evidence="1" id="KW-1133">Transmembrane helix</keyword>
<accession>A0AAN9TQS2</accession>
<protein>
    <recommendedName>
        <fullName evidence="2">Glycosyl hydrolase family 13 catalytic domain-containing protein</fullName>
    </recommendedName>
</protein>
<dbReference type="SUPFAM" id="SSF51445">
    <property type="entry name" value="(Trans)glycosidases"/>
    <property type="match status" value="1"/>
</dbReference>